<keyword evidence="4" id="KW-1185">Reference proteome</keyword>
<feature type="region of interest" description="Disordered" evidence="1">
    <location>
        <begin position="38"/>
        <end position="84"/>
    </location>
</feature>
<keyword evidence="2" id="KW-0732">Signal</keyword>
<reference evidence="3 4" key="1">
    <citation type="submission" date="2018-05" db="EMBL/GenBank/DDBJ databases">
        <title>Complete Genome Sequence of Methylobacterium sp. 17Sr1-28.</title>
        <authorList>
            <person name="Srinivasan S."/>
        </authorList>
    </citation>
    <scope>NUCLEOTIDE SEQUENCE [LARGE SCALE GENOMIC DNA]</scope>
    <source>
        <strain evidence="3 4">17Sr1-28</strain>
    </source>
</reference>
<feature type="compositionally biased region" description="Polar residues" evidence="1">
    <location>
        <begin position="49"/>
        <end position="70"/>
    </location>
</feature>
<feature type="compositionally biased region" description="Pro residues" evidence="1">
    <location>
        <begin position="72"/>
        <end position="84"/>
    </location>
</feature>
<accession>A0A2U8WFZ1</accession>
<evidence type="ECO:0000313" key="4">
    <source>
        <dbReference type="Proteomes" id="UP000245444"/>
    </source>
</evidence>
<evidence type="ECO:0000313" key="3">
    <source>
        <dbReference type="EMBL" id="AWN44959.1"/>
    </source>
</evidence>
<sequence length="84" mass="9121">MRAHSLLILALAAAAPLPALAQNQVPVNRSQQRVEGINRSLEAGAESRGIQQQNRFETNQLQGQIQRQQSVAPPPPAPIIVPNR</sequence>
<evidence type="ECO:0008006" key="5">
    <source>
        <dbReference type="Google" id="ProtNLM"/>
    </source>
</evidence>
<feature type="chain" id="PRO_5015870341" description="DUF4148 domain-containing protein" evidence="2">
    <location>
        <begin position="22"/>
        <end position="84"/>
    </location>
</feature>
<gene>
    <name evidence="3" type="ORF">DK419_00310</name>
</gene>
<dbReference type="EMBL" id="CP029553">
    <property type="protein sequence ID" value="AWN44959.1"/>
    <property type="molecule type" value="Genomic_DNA"/>
</dbReference>
<dbReference type="OrthoDB" id="8005876at2"/>
<organism evidence="3 4">
    <name type="scientific">Methylobacterium terrae</name>
    <dbReference type="NCBI Taxonomy" id="2202827"/>
    <lineage>
        <taxon>Bacteria</taxon>
        <taxon>Pseudomonadati</taxon>
        <taxon>Pseudomonadota</taxon>
        <taxon>Alphaproteobacteria</taxon>
        <taxon>Hyphomicrobiales</taxon>
        <taxon>Methylobacteriaceae</taxon>
        <taxon>Methylobacterium</taxon>
    </lineage>
</organism>
<proteinExistence type="predicted"/>
<dbReference type="Proteomes" id="UP000245444">
    <property type="component" value="Chromosome"/>
</dbReference>
<dbReference type="KEGG" id="mtea:DK419_00310"/>
<protein>
    <recommendedName>
        <fullName evidence="5">DUF4148 domain-containing protein</fullName>
    </recommendedName>
</protein>
<evidence type="ECO:0000256" key="2">
    <source>
        <dbReference type="SAM" id="SignalP"/>
    </source>
</evidence>
<dbReference type="AlphaFoldDB" id="A0A2U8WFZ1"/>
<dbReference type="RefSeq" id="WP_109957335.1">
    <property type="nucleotide sequence ID" value="NZ_CP029553.1"/>
</dbReference>
<evidence type="ECO:0000256" key="1">
    <source>
        <dbReference type="SAM" id="MobiDB-lite"/>
    </source>
</evidence>
<feature type="signal peptide" evidence="2">
    <location>
        <begin position="1"/>
        <end position="21"/>
    </location>
</feature>
<name>A0A2U8WFZ1_9HYPH</name>